<dbReference type="EMBL" id="LR796335">
    <property type="protein sequence ID" value="CAB4137497.1"/>
    <property type="molecule type" value="Genomic_DNA"/>
</dbReference>
<sequence>MATAPVSRRLNLTRDQLAAFLTDQQQIRQFELLFAVVDELQVITGTDFEYQADTAAATANEALAQIAALAQNTAVDDAVLNSKVQEALDAIPRLAQVLNLLALAPVQQNNNSVATDYIDFNSNAPYPVNKVGRLHWNGGYTLNLDMTPDVNQSIGEAQYYYIKASAAITKGQLVMFDGSVGASGVLKGKPSTGVTNGQLIMGVAAEAIANNGFGLVSSFGLVRGFNTTGTPYGEVWADGDILYYNPAFAGGLTKNQPIAPLPHIVVAAVVNAATAGSGSVFVRVQAEPLVSQLSDVYAPTPANGDLLVYDGVQQRWENGPVPAASLPASVQSNQVLTWLSM</sequence>
<reference evidence="1" key="1">
    <citation type="submission" date="2020-04" db="EMBL/GenBank/DDBJ databases">
        <authorList>
            <person name="Chiriac C."/>
            <person name="Salcher M."/>
            <person name="Ghai R."/>
            <person name="Kavagutti S V."/>
        </authorList>
    </citation>
    <scope>NUCLEOTIDE SEQUENCE</scope>
</reference>
<gene>
    <name evidence="1" type="ORF">UFOVP320_39</name>
    <name evidence="2" type="ORF">UFOVP768_23</name>
</gene>
<evidence type="ECO:0000313" key="2">
    <source>
        <dbReference type="EMBL" id="CAB4160873.1"/>
    </source>
</evidence>
<protein>
    <submittedName>
        <fullName evidence="1">Uncharacterized protein</fullName>
    </submittedName>
</protein>
<proteinExistence type="predicted"/>
<dbReference type="EMBL" id="LR796704">
    <property type="protein sequence ID" value="CAB4160873.1"/>
    <property type="molecule type" value="Genomic_DNA"/>
</dbReference>
<name>A0A6J5LWP4_9CAUD</name>
<accession>A0A6J5LWP4</accession>
<evidence type="ECO:0000313" key="1">
    <source>
        <dbReference type="EMBL" id="CAB4137497.1"/>
    </source>
</evidence>
<organism evidence="1">
    <name type="scientific">uncultured Caudovirales phage</name>
    <dbReference type="NCBI Taxonomy" id="2100421"/>
    <lineage>
        <taxon>Viruses</taxon>
        <taxon>Duplodnaviria</taxon>
        <taxon>Heunggongvirae</taxon>
        <taxon>Uroviricota</taxon>
        <taxon>Caudoviricetes</taxon>
        <taxon>Peduoviridae</taxon>
        <taxon>Maltschvirus</taxon>
        <taxon>Maltschvirus maltsch</taxon>
    </lineage>
</organism>